<reference evidence="2 3" key="1">
    <citation type="journal article" date="2018" name="IMA Fungus">
        <title>IMA Genome-F 9: Draft genome sequence of Annulohypoxylon stygium, Aspergillus mulundensis, Berkeleyomyces basicola (syn. Thielaviopsis basicola), Ceratocystis smalleyi, two Cercospora beticola strains, Coleophoma cylindrospora, Fusarium fracticaudum, Phialophora cf. hyalina, and Morchella septimelata.</title>
        <authorList>
            <person name="Wingfield B.D."/>
            <person name="Bills G.F."/>
            <person name="Dong Y."/>
            <person name="Huang W."/>
            <person name="Nel W.J."/>
            <person name="Swalarsk-Parry B.S."/>
            <person name="Vaghefi N."/>
            <person name="Wilken P.M."/>
            <person name="An Z."/>
            <person name="de Beer Z.W."/>
            <person name="De Vos L."/>
            <person name="Chen L."/>
            <person name="Duong T.A."/>
            <person name="Gao Y."/>
            <person name="Hammerbacher A."/>
            <person name="Kikkert J.R."/>
            <person name="Li Y."/>
            <person name="Li H."/>
            <person name="Li K."/>
            <person name="Li Q."/>
            <person name="Liu X."/>
            <person name="Ma X."/>
            <person name="Naidoo K."/>
            <person name="Pethybridge S.J."/>
            <person name="Sun J."/>
            <person name="Steenkamp E.T."/>
            <person name="van der Nest M.A."/>
            <person name="van Wyk S."/>
            <person name="Wingfield M.J."/>
            <person name="Xiong C."/>
            <person name="Yue Q."/>
            <person name="Zhang X."/>
        </authorList>
    </citation>
    <scope>NUCLEOTIDE SEQUENCE [LARGE SCALE GENOMIC DNA]</scope>
    <source>
        <strain evidence="2 3">BP5796</strain>
    </source>
</reference>
<accession>A0A3D8QIX8</accession>
<comment type="caution">
    <text evidence="2">The sequence shown here is derived from an EMBL/GenBank/DDBJ whole genome shotgun (WGS) entry which is preliminary data.</text>
</comment>
<dbReference type="SUPFAM" id="SSF51556">
    <property type="entry name" value="Metallo-dependent hydrolases"/>
    <property type="match status" value="1"/>
</dbReference>
<evidence type="ECO:0000313" key="3">
    <source>
        <dbReference type="Proteomes" id="UP000256328"/>
    </source>
</evidence>
<keyword evidence="3" id="KW-1185">Reference proteome</keyword>
<evidence type="ECO:0000259" key="1">
    <source>
        <dbReference type="Pfam" id="PF04909"/>
    </source>
</evidence>
<dbReference type="Pfam" id="PF04909">
    <property type="entry name" value="Amidohydro_2"/>
    <property type="match status" value="1"/>
</dbReference>
<organism evidence="2 3">
    <name type="scientific">Coleophoma crateriformis</name>
    <dbReference type="NCBI Taxonomy" id="565419"/>
    <lineage>
        <taxon>Eukaryota</taxon>
        <taxon>Fungi</taxon>
        <taxon>Dikarya</taxon>
        <taxon>Ascomycota</taxon>
        <taxon>Pezizomycotina</taxon>
        <taxon>Leotiomycetes</taxon>
        <taxon>Helotiales</taxon>
        <taxon>Dermateaceae</taxon>
        <taxon>Coleophoma</taxon>
    </lineage>
</organism>
<dbReference type="EMBL" id="PDLN01000018">
    <property type="protein sequence ID" value="RDW61671.1"/>
    <property type="molecule type" value="Genomic_DNA"/>
</dbReference>
<sequence>MEIELFPNGGWDTHHHIFETHIFPYSPSRHLTPPQATIEDYKIFKQSIGITNSVLTHGLSYGNDCASLKYFVEALGRDRTWACAVIDEQTTDNEISSLVASGVRGIRLNLYEYDAMIDIDKQIQVLKLYAERVRNRGWFLEFLQINQANWAPLSPVIQMLRVQVITDHHALLKAASMLPAGDDVLAQPGLADIVSLLRTGNFWIKLSAPYRSSTLAPHYEDMEPLVLALVEANPRRVLWGSDWPHTPNMKVRSKEEALKETPFQNIDDRTWLTSLRMWLTEEQWNFLMVKNPEELYISNPL</sequence>
<feature type="domain" description="Amidohydrolase-related" evidence="1">
    <location>
        <begin position="11"/>
        <end position="296"/>
    </location>
</feature>
<name>A0A3D8QIX8_9HELO</name>
<dbReference type="AlphaFoldDB" id="A0A3D8QIX8"/>
<dbReference type="InterPro" id="IPR032466">
    <property type="entry name" value="Metal_Hydrolase"/>
</dbReference>
<dbReference type="OrthoDB" id="2135488at2759"/>
<evidence type="ECO:0000313" key="2">
    <source>
        <dbReference type="EMBL" id="RDW61671.1"/>
    </source>
</evidence>
<dbReference type="GO" id="GO:0016787">
    <property type="term" value="F:hydrolase activity"/>
    <property type="evidence" value="ECO:0007669"/>
    <property type="project" value="InterPro"/>
</dbReference>
<dbReference type="Gene3D" id="3.20.20.140">
    <property type="entry name" value="Metal-dependent hydrolases"/>
    <property type="match status" value="1"/>
</dbReference>
<dbReference type="InterPro" id="IPR052358">
    <property type="entry name" value="Aro_Compnd_Degr_Hydrolases"/>
</dbReference>
<gene>
    <name evidence="2" type="ORF">BP5796_11563</name>
</gene>
<proteinExistence type="predicted"/>
<dbReference type="InterPro" id="IPR006680">
    <property type="entry name" value="Amidohydro-rel"/>
</dbReference>
<dbReference type="Proteomes" id="UP000256328">
    <property type="component" value="Unassembled WGS sequence"/>
</dbReference>
<dbReference type="PANTHER" id="PTHR35563:SF2">
    <property type="entry name" value="BARREL METAL-DEPENDENT HYDROLASE, PUTATIVE (AFU_ORTHOLOGUE AFUA_1G16240)-RELATED"/>
    <property type="match status" value="1"/>
</dbReference>
<protein>
    <recommendedName>
        <fullName evidence="1">Amidohydrolase-related domain-containing protein</fullName>
    </recommendedName>
</protein>
<dbReference type="PANTHER" id="PTHR35563">
    <property type="entry name" value="BARREL METAL-DEPENDENT HYDROLASE, PUTATIVE (AFU_ORTHOLOGUE AFUA_1G16240)-RELATED"/>
    <property type="match status" value="1"/>
</dbReference>